<proteinExistence type="predicted"/>
<dbReference type="GO" id="GO:0003677">
    <property type="term" value="F:DNA binding"/>
    <property type="evidence" value="ECO:0007669"/>
    <property type="project" value="UniProtKB-KW"/>
</dbReference>
<dbReference type="PANTHER" id="PTHR44688">
    <property type="entry name" value="DNA-BINDING TRANSCRIPTIONAL ACTIVATOR DEVR_DOSR"/>
    <property type="match status" value="1"/>
</dbReference>
<dbReference type="CDD" id="cd06170">
    <property type="entry name" value="LuxR_C_like"/>
    <property type="match status" value="1"/>
</dbReference>
<keyword evidence="1" id="KW-0805">Transcription regulation</keyword>
<dbReference type="InterPro" id="IPR036388">
    <property type="entry name" value="WH-like_DNA-bd_sf"/>
</dbReference>
<evidence type="ECO:0000259" key="4">
    <source>
        <dbReference type="PROSITE" id="PS50043"/>
    </source>
</evidence>
<keyword evidence="3" id="KW-0804">Transcription</keyword>
<dbReference type="InterPro" id="IPR016032">
    <property type="entry name" value="Sig_transdc_resp-reg_C-effctor"/>
</dbReference>
<accession>A0A9X3NB93</accession>
<dbReference type="EMBL" id="JAPDDP010000053">
    <property type="protein sequence ID" value="MDA0183430.1"/>
    <property type="molecule type" value="Genomic_DNA"/>
</dbReference>
<feature type="domain" description="HTH luxR-type" evidence="4">
    <location>
        <begin position="17"/>
        <end position="82"/>
    </location>
</feature>
<evidence type="ECO:0000256" key="3">
    <source>
        <dbReference type="ARBA" id="ARBA00023163"/>
    </source>
</evidence>
<evidence type="ECO:0000256" key="2">
    <source>
        <dbReference type="ARBA" id="ARBA00023125"/>
    </source>
</evidence>
<dbReference type="InterPro" id="IPR000792">
    <property type="entry name" value="Tscrpt_reg_LuxR_C"/>
</dbReference>
<protein>
    <submittedName>
        <fullName evidence="5">LuxR C-terminal-related transcriptional regulator</fullName>
    </submittedName>
</protein>
<dbReference type="AlphaFoldDB" id="A0A9X3NB93"/>
<keyword evidence="2" id="KW-0238">DNA-binding</keyword>
<organism evidence="5 6">
    <name type="scientific">Solirubrobacter phytolaccae</name>
    <dbReference type="NCBI Taxonomy" id="1404360"/>
    <lineage>
        <taxon>Bacteria</taxon>
        <taxon>Bacillati</taxon>
        <taxon>Actinomycetota</taxon>
        <taxon>Thermoleophilia</taxon>
        <taxon>Solirubrobacterales</taxon>
        <taxon>Solirubrobacteraceae</taxon>
        <taxon>Solirubrobacter</taxon>
    </lineage>
</organism>
<comment type="caution">
    <text evidence="5">The sequence shown here is derived from an EMBL/GenBank/DDBJ whole genome shotgun (WGS) entry which is preliminary data.</text>
</comment>
<dbReference type="SUPFAM" id="SSF46894">
    <property type="entry name" value="C-terminal effector domain of the bipartite response regulators"/>
    <property type="match status" value="1"/>
</dbReference>
<dbReference type="PANTHER" id="PTHR44688:SF16">
    <property type="entry name" value="DNA-BINDING TRANSCRIPTIONAL ACTIVATOR DEVR_DOSR"/>
    <property type="match status" value="1"/>
</dbReference>
<keyword evidence="6" id="KW-1185">Reference proteome</keyword>
<evidence type="ECO:0000313" key="5">
    <source>
        <dbReference type="EMBL" id="MDA0183430.1"/>
    </source>
</evidence>
<sequence length="87" mass="9097">MPALAERVAGSLGAGTLGAPAEPLSPAEELILLQLPTSRSNTEIAADLFLSPNTVKTHLKAIYRKLGAHSRTEAVHRATALGLLKNS</sequence>
<evidence type="ECO:0000313" key="6">
    <source>
        <dbReference type="Proteomes" id="UP001147653"/>
    </source>
</evidence>
<dbReference type="PROSITE" id="PS50043">
    <property type="entry name" value="HTH_LUXR_2"/>
    <property type="match status" value="1"/>
</dbReference>
<name>A0A9X3NB93_9ACTN</name>
<reference evidence="5" key="1">
    <citation type="submission" date="2022-10" db="EMBL/GenBank/DDBJ databases">
        <title>The WGS of Solirubrobacter phytolaccae KCTC 29190.</title>
        <authorList>
            <person name="Jiang Z."/>
        </authorList>
    </citation>
    <scope>NUCLEOTIDE SEQUENCE</scope>
    <source>
        <strain evidence="5">KCTC 29190</strain>
    </source>
</reference>
<dbReference type="GO" id="GO:0006355">
    <property type="term" value="P:regulation of DNA-templated transcription"/>
    <property type="evidence" value="ECO:0007669"/>
    <property type="project" value="InterPro"/>
</dbReference>
<gene>
    <name evidence="5" type="ORF">OJ997_24185</name>
</gene>
<dbReference type="Gene3D" id="1.10.10.10">
    <property type="entry name" value="Winged helix-like DNA-binding domain superfamily/Winged helix DNA-binding domain"/>
    <property type="match status" value="1"/>
</dbReference>
<dbReference type="Pfam" id="PF00196">
    <property type="entry name" value="GerE"/>
    <property type="match status" value="1"/>
</dbReference>
<dbReference type="Proteomes" id="UP001147653">
    <property type="component" value="Unassembled WGS sequence"/>
</dbReference>
<dbReference type="PRINTS" id="PR00038">
    <property type="entry name" value="HTHLUXR"/>
</dbReference>
<dbReference type="SMART" id="SM00421">
    <property type="entry name" value="HTH_LUXR"/>
    <property type="match status" value="1"/>
</dbReference>
<evidence type="ECO:0000256" key="1">
    <source>
        <dbReference type="ARBA" id="ARBA00023015"/>
    </source>
</evidence>